<keyword evidence="1" id="KW-0472">Membrane</keyword>
<proteinExistence type="predicted"/>
<protein>
    <submittedName>
        <fullName evidence="2">CTP synthetase</fullName>
    </submittedName>
</protein>
<keyword evidence="1" id="KW-1133">Transmembrane helix</keyword>
<evidence type="ECO:0000313" key="3">
    <source>
        <dbReference type="Proteomes" id="UP001205601"/>
    </source>
</evidence>
<keyword evidence="1" id="KW-0812">Transmembrane</keyword>
<accession>A0ABT2NGY9</accession>
<gene>
    <name evidence="2" type="ORF">N5I32_00665</name>
</gene>
<name>A0ABT2NGY9_9RHOB</name>
<sequence length="59" mass="6045">MLRLLFVIYALAATVLAGSAVVAVLSMQMPGARPIILAALLGAVAAVPVAWAIARRLMA</sequence>
<dbReference type="RefSeq" id="WP_261493466.1">
    <property type="nucleotide sequence ID" value="NZ_JAOCQF010000001.1"/>
</dbReference>
<organism evidence="2 3">
    <name type="scientific">Albidovulum sediminis</name>
    <dbReference type="NCBI Taxonomy" id="3066345"/>
    <lineage>
        <taxon>Bacteria</taxon>
        <taxon>Pseudomonadati</taxon>
        <taxon>Pseudomonadota</taxon>
        <taxon>Alphaproteobacteria</taxon>
        <taxon>Rhodobacterales</taxon>
        <taxon>Paracoccaceae</taxon>
        <taxon>Albidovulum</taxon>
    </lineage>
</organism>
<dbReference type="EMBL" id="JAOCQF010000001">
    <property type="protein sequence ID" value="MCT8328020.1"/>
    <property type="molecule type" value="Genomic_DNA"/>
</dbReference>
<evidence type="ECO:0000256" key="1">
    <source>
        <dbReference type="SAM" id="Phobius"/>
    </source>
</evidence>
<dbReference type="Proteomes" id="UP001205601">
    <property type="component" value="Unassembled WGS sequence"/>
</dbReference>
<evidence type="ECO:0000313" key="2">
    <source>
        <dbReference type="EMBL" id="MCT8328020.1"/>
    </source>
</evidence>
<feature type="transmembrane region" description="Helical" evidence="1">
    <location>
        <begin position="35"/>
        <end position="54"/>
    </location>
</feature>
<comment type="caution">
    <text evidence="2">The sequence shown here is derived from an EMBL/GenBank/DDBJ whole genome shotgun (WGS) entry which is preliminary data.</text>
</comment>
<reference evidence="3" key="1">
    <citation type="submission" date="2023-07" db="EMBL/GenBank/DDBJ databases">
        <title>Defluviimonas sediminis sp. nov., isolated from mangrove sediment.</title>
        <authorList>
            <person name="Liu L."/>
            <person name="Li J."/>
            <person name="Huang Y."/>
            <person name="Pan J."/>
            <person name="Li M."/>
        </authorList>
    </citation>
    <scope>NUCLEOTIDE SEQUENCE [LARGE SCALE GENOMIC DNA]</scope>
    <source>
        <strain evidence="3">FT324</strain>
    </source>
</reference>
<keyword evidence="3" id="KW-1185">Reference proteome</keyword>